<organism evidence="2">
    <name type="scientific">freshwater metagenome</name>
    <dbReference type="NCBI Taxonomy" id="449393"/>
    <lineage>
        <taxon>unclassified sequences</taxon>
        <taxon>metagenomes</taxon>
        <taxon>ecological metagenomes</taxon>
    </lineage>
</organism>
<dbReference type="AlphaFoldDB" id="A0A6J6L0R1"/>
<dbReference type="EMBL" id="CAEZWO010000020">
    <property type="protein sequence ID" value="CAB4653919.1"/>
    <property type="molecule type" value="Genomic_DNA"/>
</dbReference>
<evidence type="ECO:0000256" key="1">
    <source>
        <dbReference type="SAM" id="Phobius"/>
    </source>
</evidence>
<protein>
    <submittedName>
        <fullName evidence="2">Unannotated protein</fullName>
    </submittedName>
</protein>
<keyword evidence="1" id="KW-0812">Transmembrane</keyword>
<feature type="transmembrane region" description="Helical" evidence="1">
    <location>
        <begin position="243"/>
        <end position="264"/>
    </location>
</feature>
<feature type="transmembrane region" description="Helical" evidence="1">
    <location>
        <begin position="201"/>
        <end position="223"/>
    </location>
</feature>
<name>A0A6J6L0R1_9ZZZZ</name>
<accession>A0A6J6L0R1</accession>
<feature type="transmembrane region" description="Helical" evidence="1">
    <location>
        <begin position="167"/>
        <end position="189"/>
    </location>
</feature>
<reference evidence="2" key="1">
    <citation type="submission" date="2020-05" db="EMBL/GenBank/DDBJ databases">
        <authorList>
            <person name="Chiriac C."/>
            <person name="Salcher M."/>
            <person name="Ghai R."/>
            <person name="Kavagutti S V."/>
        </authorList>
    </citation>
    <scope>NUCLEOTIDE SEQUENCE</scope>
</reference>
<evidence type="ECO:0000313" key="2">
    <source>
        <dbReference type="EMBL" id="CAB4653919.1"/>
    </source>
</evidence>
<gene>
    <name evidence="2" type="ORF">UFOPK2254_00324</name>
</gene>
<sequence length="281" mass="30082">MKRFGLGLFTVIAWLSLFVAILGTSVSLAVGQINSAGTIASKTLETLSTDTKTVDDLIDEISKDADPATAKAISENRKEINKTIKSLSASPEFRESLKSALDQLSAGVIAGKQSINVDFSALARLAANQINSAAKAELVSKKDLASFKPVKMDIHKASNTVSDVKKYAHLSMLFWVAWVLLLLICWRLGSKNIRLKGGRQLLSVGVVVLLIKIIGQGVGLKLVADQDVSVFVSDQISTISSALLGPVQMTGITCGVIGASLMLVPRVMEMKRKRLSKISES</sequence>
<proteinExistence type="predicted"/>
<keyword evidence="1" id="KW-0472">Membrane</keyword>
<keyword evidence="1" id="KW-1133">Transmembrane helix</keyword>